<evidence type="ECO:0000256" key="1">
    <source>
        <dbReference type="ARBA" id="ARBA00023224"/>
    </source>
</evidence>
<dbReference type="HOGENOM" id="CLU_000445_107_19_7"/>
<feature type="domain" description="Methyl-accepting transducer" evidence="5">
    <location>
        <begin position="464"/>
        <end position="684"/>
    </location>
</feature>
<dbReference type="GO" id="GO:0007165">
    <property type="term" value="P:signal transduction"/>
    <property type="evidence" value="ECO:0007669"/>
    <property type="project" value="UniProtKB-KW"/>
</dbReference>
<reference evidence="6 7" key="1">
    <citation type="journal article" date="2003" name="Proc. Natl. Acad. Sci. U.S.A.">
        <title>Complete genome sequence and analysis of Wolinella succinogenes.</title>
        <authorList>
            <person name="Baar C."/>
            <person name="Eppinger M."/>
            <person name="Raddatz G."/>
            <person name="Simon JM."/>
            <person name="Lanz C."/>
            <person name="Klimmek O."/>
            <person name="Nandakumar R."/>
            <person name="Gross R."/>
            <person name="Rosinus A."/>
            <person name="Keller H."/>
            <person name="Jagtap P."/>
            <person name="Linke B."/>
            <person name="Meyer F."/>
            <person name="Lederer H."/>
            <person name="Schuster S.C."/>
        </authorList>
    </citation>
    <scope>NUCLEOTIDE SEQUENCE [LARGE SCALE GENOMIC DNA]</scope>
    <source>
        <strain evidence="7">ATCC 29543 / DSM 1740 / CCUG 13145 / JCM 31913 / LMG 7466 / NCTC 11488 / FDC 602W</strain>
    </source>
</reference>
<keyword evidence="1 2" id="KW-0807">Transducer</keyword>
<dbReference type="SUPFAM" id="SSF58104">
    <property type="entry name" value="Methyl-accepting chemotaxis protein (MCP) signaling domain"/>
    <property type="match status" value="1"/>
</dbReference>
<protein>
    <submittedName>
        <fullName evidence="6">PUTATIVE MCP-TYPE SIGNAL TRANSDUCTION PROTEIN</fullName>
    </submittedName>
</protein>
<proteinExistence type="predicted"/>
<dbReference type="SUPFAM" id="SSF103190">
    <property type="entry name" value="Sensory domain-like"/>
    <property type="match status" value="1"/>
</dbReference>
<sequence length="684" mass="75664">MSLLNMRIGKKLSLLQGAIILFIMLAFALFTAYHMENSAEKTLQSRLKQNAALVEMLISTSNKQLTVTANNYYEIFEAELIKYSGEFILHPHESKNIGEVKVPNLTLDGESLVMNFRSVDLFTQKTKATATVFAKSGDDFYRVTTSLKKPDGSRAIGTPLGKTHPAYAKIMAKENYVGKAHLFGRDYMTKYSPILSPKGEVIGILYIGYDFTDALKGIKEELSAIQIGESGYVFAFDPSKDSFEFGLKEESQAKPSSFPYLKELAGKNHGVIEYEDNAGTRIASYQFFPAWGWMLVVTSLKQDFLKESREVEKVLLLSVLVIVLVLMGFINFTVSRVVVSPLNKIEKALLGFFSFLNHESSHAQKIGLKGADEFGVMAGVIDENIERIERNAKMDENFLSDVKTIATEMKEGKFHCHITQEASNPGLLQLKGIFNEVIESIGKNVSRDLNKLYHVLDSFSTQNFSIRYENAMGKVSISVNELGEKIAAILKENLQNSELLDQKAKLLKESMQTLSQGSNEQAASLQQSAAAIEEMSSSMHSVNDRTSEVIKQSEEIKGVIGIIRDIADQTNLLALNAAIEAARAGEHGRGFAVVADEVRKLAERTQKSLGEIEANTNVLVQSINEMGESIKEQAQGITQINEAIAQLDTVTQQNASVADKTDGIATEVAEIAENIIEEVKKNRF</sequence>
<dbReference type="Pfam" id="PF00015">
    <property type="entry name" value="MCPsignal"/>
    <property type="match status" value="1"/>
</dbReference>
<evidence type="ECO:0000256" key="3">
    <source>
        <dbReference type="SAM" id="MobiDB-lite"/>
    </source>
</evidence>
<evidence type="ECO:0000313" key="7">
    <source>
        <dbReference type="Proteomes" id="UP000000422"/>
    </source>
</evidence>
<dbReference type="Pfam" id="PF17201">
    <property type="entry name" value="Cache_3-Cache_2"/>
    <property type="match status" value="1"/>
</dbReference>
<dbReference type="EMBL" id="BX571660">
    <property type="protein sequence ID" value="CAE10291.1"/>
    <property type="molecule type" value="Genomic_DNA"/>
</dbReference>
<keyword evidence="7" id="KW-1185">Reference proteome</keyword>
<dbReference type="InterPro" id="IPR033462">
    <property type="entry name" value="Cache_3-Cache_2"/>
</dbReference>
<feature type="transmembrane region" description="Helical" evidence="4">
    <location>
        <begin position="12"/>
        <end position="33"/>
    </location>
</feature>
<dbReference type="RefSeq" id="WP_011139079.1">
    <property type="nucleotide sequence ID" value="NC_005090.1"/>
</dbReference>
<accession>Q7M944</accession>
<dbReference type="InterPro" id="IPR029151">
    <property type="entry name" value="Sensor-like_sf"/>
</dbReference>
<dbReference type="InterPro" id="IPR004089">
    <property type="entry name" value="MCPsignal_dom"/>
</dbReference>
<feature type="compositionally biased region" description="Low complexity" evidence="3">
    <location>
        <begin position="525"/>
        <end position="541"/>
    </location>
</feature>
<dbReference type="GO" id="GO:0016020">
    <property type="term" value="C:membrane"/>
    <property type="evidence" value="ECO:0007669"/>
    <property type="project" value="InterPro"/>
</dbReference>
<evidence type="ECO:0000259" key="5">
    <source>
        <dbReference type="PROSITE" id="PS50111"/>
    </source>
</evidence>
<keyword evidence="4" id="KW-1133">Transmembrane helix</keyword>
<feature type="region of interest" description="Disordered" evidence="3">
    <location>
        <begin position="525"/>
        <end position="546"/>
    </location>
</feature>
<dbReference type="PROSITE" id="PS50111">
    <property type="entry name" value="CHEMOTAXIS_TRANSDUC_2"/>
    <property type="match status" value="1"/>
</dbReference>
<dbReference type="Gene3D" id="1.10.287.950">
    <property type="entry name" value="Methyl-accepting chemotaxis protein"/>
    <property type="match status" value="1"/>
</dbReference>
<dbReference type="PANTHER" id="PTHR32089:SF112">
    <property type="entry name" value="LYSOZYME-LIKE PROTEIN-RELATED"/>
    <property type="match status" value="1"/>
</dbReference>
<dbReference type="AlphaFoldDB" id="Q7M944"/>
<organism evidence="7">
    <name type="scientific">Wolinella succinogenes (strain ATCC 29543 / DSM 1740 / CCUG 13145 / JCM 31913 / LMG 7466 / NCTC 11488 / FDC 602W)</name>
    <name type="common">Vibrio succinogenes</name>
    <dbReference type="NCBI Taxonomy" id="273121"/>
    <lineage>
        <taxon>Bacteria</taxon>
        <taxon>Pseudomonadati</taxon>
        <taxon>Campylobacterota</taxon>
        <taxon>Epsilonproteobacteria</taxon>
        <taxon>Campylobacterales</taxon>
        <taxon>Helicobacteraceae</taxon>
        <taxon>Wolinella</taxon>
    </lineage>
</organism>
<dbReference type="Gene3D" id="3.30.450.20">
    <property type="entry name" value="PAS domain"/>
    <property type="match status" value="1"/>
</dbReference>
<evidence type="ECO:0000256" key="2">
    <source>
        <dbReference type="PROSITE-ProRule" id="PRU00284"/>
    </source>
</evidence>
<keyword evidence="4" id="KW-0472">Membrane</keyword>
<gene>
    <name evidence="6" type="ordered locus">WS1209</name>
</gene>
<dbReference type="KEGG" id="wsu:WS1209"/>
<dbReference type="Proteomes" id="UP000000422">
    <property type="component" value="Chromosome"/>
</dbReference>
<keyword evidence="4" id="KW-0812">Transmembrane</keyword>
<name>Q7M944_WOLSU</name>
<evidence type="ECO:0000313" key="6">
    <source>
        <dbReference type="EMBL" id="CAE10291.1"/>
    </source>
</evidence>
<evidence type="ECO:0000256" key="4">
    <source>
        <dbReference type="SAM" id="Phobius"/>
    </source>
</evidence>
<dbReference type="eggNOG" id="COG0840">
    <property type="taxonomic scope" value="Bacteria"/>
</dbReference>
<dbReference type="PANTHER" id="PTHR32089">
    <property type="entry name" value="METHYL-ACCEPTING CHEMOTAXIS PROTEIN MCPB"/>
    <property type="match status" value="1"/>
</dbReference>
<dbReference type="STRING" id="273121.WS1209"/>
<dbReference type="SMART" id="SM00283">
    <property type="entry name" value="MA"/>
    <property type="match status" value="1"/>
</dbReference>